<dbReference type="InterPro" id="IPR056319">
    <property type="entry name" value="NOMO_7th"/>
</dbReference>
<dbReference type="PANTHER" id="PTHR23303">
    <property type="entry name" value="CARBOXYPEPTIDASE REGULATORY REGION-CONTAINING"/>
    <property type="match status" value="1"/>
</dbReference>
<dbReference type="SUPFAM" id="SSF49478">
    <property type="entry name" value="Cna protein B-type domain"/>
    <property type="match status" value="2"/>
</dbReference>
<evidence type="ECO:0000259" key="5">
    <source>
        <dbReference type="Pfam" id="PF23141"/>
    </source>
</evidence>
<dbReference type="InterPro" id="IPR056190">
    <property type="entry name" value="NOMO_5th"/>
</dbReference>
<dbReference type="Pfam" id="PF23141">
    <property type="entry name" value="Ig_NOMO"/>
    <property type="match status" value="1"/>
</dbReference>
<gene>
    <name evidence="8" type="ORF">RF55_2746</name>
</gene>
<evidence type="ECO:0000259" key="7">
    <source>
        <dbReference type="Pfam" id="PF23194"/>
    </source>
</evidence>
<dbReference type="EMBL" id="LBMM01001088">
    <property type="protein sequence ID" value="KMQ96947.1"/>
    <property type="molecule type" value="Genomic_DNA"/>
</dbReference>
<dbReference type="InterPro" id="IPR051417">
    <property type="entry name" value="SDr/BOS_complex"/>
</dbReference>
<feature type="domain" description="NOMO fifth transthyretin-like" evidence="7">
    <location>
        <begin position="378"/>
        <end position="463"/>
    </location>
</feature>
<dbReference type="Pfam" id="PF23193">
    <property type="entry name" value="NOMO_3rd"/>
    <property type="match status" value="1"/>
</dbReference>
<comment type="caution">
    <text evidence="8">The sequence shown here is derived from an EMBL/GenBank/DDBJ whole genome shotgun (WGS) entry which is preliminary data.</text>
</comment>
<accession>A0A0J7L2D5</accession>
<dbReference type="Pfam" id="PF23194">
    <property type="entry name" value="NOMO_5th"/>
    <property type="match status" value="1"/>
</dbReference>
<dbReference type="PaxDb" id="67767-A0A0J7L2D5"/>
<keyword evidence="9" id="KW-1185">Reference proteome</keyword>
<feature type="domain" description="NOMO seventh transthyretin-like" evidence="5">
    <location>
        <begin position="554"/>
        <end position="624"/>
    </location>
</feature>
<dbReference type="OrthoDB" id="10263633at2759"/>
<keyword evidence="1 2" id="KW-0732">Signal</keyword>
<dbReference type="GO" id="GO:0005789">
    <property type="term" value="C:endoplasmic reticulum membrane"/>
    <property type="evidence" value="ECO:0007669"/>
    <property type="project" value="TreeGrafter"/>
</dbReference>
<feature type="domain" description="NOMO third transthyretin-like" evidence="6">
    <location>
        <begin position="228"/>
        <end position="296"/>
    </location>
</feature>
<reference evidence="8 9" key="1">
    <citation type="submission" date="2015-04" db="EMBL/GenBank/DDBJ databases">
        <title>Lasius niger genome sequencing.</title>
        <authorList>
            <person name="Konorov E.A."/>
            <person name="Nikitin M.A."/>
            <person name="Kirill M.V."/>
            <person name="Chang P."/>
        </authorList>
    </citation>
    <scope>NUCLEOTIDE SEQUENCE [LARGE SCALE GENOMIC DNA]</scope>
    <source>
        <tissue evidence="8">Whole</tissue>
    </source>
</reference>
<sequence>MRQQLIGMISNWRNLIFLLAYSATLSVAQDILGCGGFLKSHADIDFTKVHVRLYTKAGSLKDQTECAPNSGYYFLPLYDKGEYTLRVDPPRGWSFDPTEVTLNVDGVTDDCSQGKDINFTFKGFGITGRVISLGTNSGPKGVTISLYADSDKHVPIRSTVTAEGGIFYFTPIQPGKYMLVASHSIWIIKKSKVEVIVQEGNTELADGSLVISGYDNGFAEKCETKPIAKDFESEKSLCHVTSDNSGRFIFPSLSPGDYKLVPHYAGAQTKFDVQPPELSFKVGHNSMILAQDFKVTGFTVGGLVRTSTNGDPLPGAKIFLSQKEIAVTDKNGKYVLDNMKAGQYTLRAESANVQFSEKTVKISPTSPELPVFVPSAYKVSGKVTLSAKGTLHFRKLSVQNTAATFYKELNTDEKTGEYSVYLAPDKYQLSVIVSTEEKTKGLQFYPLQQMIDVTSQSITDVNFLQLKATLTGTVNCLPRTDCSQASVTLKILDGVTIKTMQAKDGQYQFTDVLPGHYEILIDNDVFCWENPSYRISITSERAEVPAFKQTGFSITFISSHDTAVEYFEPNNTKLITLPLSKGSTRHCVPKSGAYTFVPKGCHVYEKSSYIWDTSNLSPILLHSTEHTHRGNIICTTAQNNLKVKIEDASDSVTIGPLKPIRKDNEYKYEFEFKAKTENMYTITPLSDILLFNPPSLKIFGVNDCHNDIASFVGDLGKVRK</sequence>
<evidence type="ECO:0000313" key="8">
    <source>
        <dbReference type="EMBL" id="KMQ96947.1"/>
    </source>
</evidence>
<dbReference type="Pfam" id="PF13715">
    <property type="entry name" value="CarbopepD_reg_2"/>
    <property type="match status" value="1"/>
</dbReference>
<protein>
    <submittedName>
        <fullName evidence="8">Nodal modulator 2</fullName>
    </submittedName>
</protein>
<evidence type="ECO:0000256" key="2">
    <source>
        <dbReference type="SAM" id="SignalP"/>
    </source>
</evidence>
<dbReference type="Proteomes" id="UP000036403">
    <property type="component" value="Unassembled WGS sequence"/>
</dbReference>
<organism evidence="8 9">
    <name type="scientific">Lasius niger</name>
    <name type="common">Black garden ant</name>
    <dbReference type="NCBI Taxonomy" id="67767"/>
    <lineage>
        <taxon>Eukaryota</taxon>
        <taxon>Metazoa</taxon>
        <taxon>Ecdysozoa</taxon>
        <taxon>Arthropoda</taxon>
        <taxon>Hexapoda</taxon>
        <taxon>Insecta</taxon>
        <taxon>Pterygota</taxon>
        <taxon>Neoptera</taxon>
        <taxon>Endopterygota</taxon>
        <taxon>Hymenoptera</taxon>
        <taxon>Apocrita</taxon>
        <taxon>Aculeata</taxon>
        <taxon>Formicoidea</taxon>
        <taxon>Formicidae</taxon>
        <taxon>Formicinae</taxon>
        <taxon>Lasius</taxon>
        <taxon>Lasius</taxon>
    </lineage>
</organism>
<evidence type="ECO:0000259" key="4">
    <source>
        <dbReference type="Pfam" id="PF22904"/>
    </source>
</evidence>
<dbReference type="Gene3D" id="2.60.40.1120">
    <property type="entry name" value="Carboxypeptidase-like, regulatory domain"/>
    <property type="match status" value="2"/>
</dbReference>
<dbReference type="PANTHER" id="PTHR23303:SF14">
    <property type="entry name" value="BOS COMPLEX SUBUNIT NOMO1-RELATED"/>
    <property type="match status" value="1"/>
</dbReference>
<evidence type="ECO:0000259" key="3">
    <source>
        <dbReference type="Pfam" id="PF22898"/>
    </source>
</evidence>
<evidence type="ECO:0000259" key="6">
    <source>
        <dbReference type="Pfam" id="PF23193"/>
    </source>
</evidence>
<proteinExistence type="predicted"/>
<feature type="domain" description="NOMO second beta-sandwich" evidence="4">
    <location>
        <begin position="121"/>
        <end position="211"/>
    </location>
</feature>
<dbReference type="GO" id="GO:0030246">
    <property type="term" value="F:carbohydrate binding"/>
    <property type="evidence" value="ECO:0007669"/>
    <property type="project" value="InterPro"/>
</dbReference>
<dbReference type="SUPFAM" id="SSF49452">
    <property type="entry name" value="Starch-binding domain-like"/>
    <property type="match status" value="1"/>
</dbReference>
<dbReference type="InterPro" id="IPR055075">
    <property type="entry name" value="NOMO-like_N"/>
</dbReference>
<evidence type="ECO:0000256" key="1">
    <source>
        <dbReference type="ARBA" id="ARBA00022729"/>
    </source>
</evidence>
<dbReference type="STRING" id="67767.A0A0J7L2D5"/>
<dbReference type="Pfam" id="PF22898">
    <property type="entry name" value="NOMO1-like_1st"/>
    <property type="match status" value="1"/>
</dbReference>
<dbReference type="AlphaFoldDB" id="A0A0J7L2D5"/>
<name>A0A0J7L2D5_LASNI</name>
<dbReference type="InterPro" id="IPR056189">
    <property type="entry name" value="NOMO_3rd"/>
</dbReference>
<dbReference type="InterPro" id="IPR055074">
    <property type="entry name" value="NOMO1-3_2nd"/>
</dbReference>
<dbReference type="InterPro" id="IPR013784">
    <property type="entry name" value="Carb-bd-like_fold"/>
</dbReference>
<feature type="chain" id="PRO_5005290766" evidence="2">
    <location>
        <begin position="29"/>
        <end position="720"/>
    </location>
</feature>
<feature type="signal peptide" evidence="2">
    <location>
        <begin position="1"/>
        <end position="28"/>
    </location>
</feature>
<feature type="domain" description="NOMO-like N-terminal beta-sandwich" evidence="3">
    <location>
        <begin position="35"/>
        <end position="119"/>
    </location>
</feature>
<evidence type="ECO:0000313" key="9">
    <source>
        <dbReference type="Proteomes" id="UP000036403"/>
    </source>
</evidence>
<dbReference type="Pfam" id="PF22904">
    <property type="entry name" value="NOMO1-like_2nd"/>
    <property type="match status" value="1"/>
</dbReference>